<accession>A0ACD3RQV5</accession>
<proteinExistence type="predicted"/>
<evidence type="ECO:0000313" key="2">
    <source>
        <dbReference type="Proteomes" id="UP000793456"/>
    </source>
</evidence>
<dbReference type="Proteomes" id="UP000793456">
    <property type="component" value="Chromosome III"/>
</dbReference>
<reference evidence="1" key="1">
    <citation type="submission" date="2018-11" db="EMBL/GenBank/DDBJ databases">
        <title>The sequence and de novo assembly of Larimichthys crocea genome using PacBio and Hi-C technologies.</title>
        <authorList>
            <person name="Xu P."/>
            <person name="Chen B."/>
            <person name="Zhou Z."/>
            <person name="Ke Q."/>
            <person name="Wu Y."/>
            <person name="Bai H."/>
            <person name="Pu F."/>
        </authorList>
    </citation>
    <scope>NUCLEOTIDE SEQUENCE</scope>
    <source>
        <tissue evidence="1">Muscle</tissue>
    </source>
</reference>
<evidence type="ECO:0000313" key="1">
    <source>
        <dbReference type="EMBL" id="TMS21770.1"/>
    </source>
</evidence>
<name>A0ACD3RQV5_LARCR</name>
<dbReference type="EMBL" id="CM011676">
    <property type="protein sequence ID" value="TMS21770.1"/>
    <property type="molecule type" value="Genomic_DNA"/>
</dbReference>
<gene>
    <name evidence="1" type="ORF">E3U43_015743</name>
</gene>
<protein>
    <submittedName>
        <fullName evidence="1">Uncharacterized protein</fullName>
    </submittedName>
</protein>
<keyword evidence="2" id="KW-1185">Reference proteome</keyword>
<organism evidence="1 2">
    <name type="scientific">Larimichthys crocea</name>
    <name type="common">Large yellow croaker</name>
    <name type="synonym">Pseudosciaena crocea</name>
    <dbReference type="NCBI Taxonomy" id="215358"/>
    <lineage>
        <taxon>Eukaryota</taxon>
        <taxon>Metazoa</taxon>
        <taxon>Chordata</taxon>
        <taxon>Craniata</taxon>
        <taxon>Vertebrata</taxon>
        <taxon>Euteleostomi</taxon>
        <taxon>Actinopterygii</taxon>
        <taxon>Neopterygii</taxon>
        <taxon>Teleostei</taxon>
        <taxon>Neoteleostei</taxon>
        <taxon>Acanthomorphata</taxon>
        <taxon>Eupercaria</taxon>
        <taxon>Sciaenidae</taxon>
        <taxon>Larimichthys</taxon>
    </lineage>
</organism>
<comment type="caution">
    <text evidence="1">The sequence shown here is derived from an EMBL/GenBank/DDBJ whole genome shotgun (WGS) entry which is preliminary data.</text>
</comment>
<sequence length="246" mass="27850">MKKQVTFAESRMIRRLYQDDTLPRTAETNETKGALKDTCMNFNSSVKANRQPAVRCEHEATIQIPQTMTAAPFLKHAALTPAQKEYLYTIAASYSTAHVRNLITQHYMNVLHRCIPTGSKPERDHLDVTSVTLPTTNESVKPRLEVPARPKQEKKINAGARNHGKSFLPKIPNRRTRLSNTSASKQRKMTKHTTSSPTLKRKSPRRARITLLEDKDEEEEGLNDSLSDCLSSLSMGEWDDDTFSDL</sequence>